<feature type="domain" description="STAS" evidence="3">
    <location>
        <begin position="21"/>
        <end position="117"/>
    </location>
</feature>
<accession>A0A918EZI9</accession>
<dbReference type="RefSeq" id="WP_189559959.1">
    <property type="nucleotide sequence ID" value="NZ_BMTE01000003.1"/>
</dbReference>
<dbReference type="EMBL" id="BMTU01000010">
    <property type="protein sequence ID" value="GGQ93995.1"/>
    <property type="molecule type" value="Genomic_DNA"/>
</dbReference>
<name>A0A918EZI9_9ACTN</name>
<evidence type="ECO:0000313" key="4">
    <source>
        <dbReference type="EMBL" id="GGQ93995.1"/>
    </source>
</evidence>
<dbReference type="Proteomes" id="UP000656732">
    <property type="component" value="Unassembled WGS sequence"/>
</dbReference>
<gene>
    <name evidence="4" type="ORF">GCM10010280_46840</name>
</gene>
<dbReference type="InterPro" id="IPR002645">
    <property type="entry name" value="STAS_dom"/>
</dbReference>
<evidence type="ECO:0000256" key="1">
    <source>
        <dbReference type="ARBA" id="ARBA00009013"/>
    </source>
</evidence>
<dbReference type="PANTHER" id="PTHR33495">
    <property type="entry name" value="ANTI-SIGMA FACTOR ANTAGONIST TM_1081-RELATED-RELATED"/>
    <property type="match status" value="1"/>
</dbReference>
<organism evidence="4 5">
    <name type="scientific">Streptomyces pilosus</name>
    <dbReference type="NCBI Taxonomy" id="28893"/>
    <lineage>
        <taxon>Bacteria</taxon>
        <taxon>Bacillati</taxon>
        <taxon>Actinomycetota</taxon>
        <taxon>Actinomycetes</taxon>
        <taxon>Kitasatosporales</taxon>
        <taxon>Streptomycetaceae</taxon>
        <taxon>Streptomyces</taxon>
    </lineage>
</organism>
<dbReference type="GO" id="GO:0043856">
    <property type="term" value="F:anti-sigma factor antagonist activity"/>
    <property type="evidence" value="ECO:0007669"/>
    <property type="project" value="InterPro"/>
</dbReference>
<dbReference type="SUPFAM" id="SSF52091">
    <property type="entry name" value="SpoIIaa-like"/>
    <property type="match status" value="1"/>
</dbReference>
<sequence length="120" mass="12560">MTDPDALLTVTPRQDSSGPHVLAVAGELDHHSAPVLTGAVAEAQSDDRGLILDLAGMTYCDSTGITVLITAYQRSQATGAPFVLAGANADLQRLFQVVGLDQVFTFHPDVETALASLRQG</sequence>
<proteinExistence type="inferred from homology"/>
<dbReference type="PANTHER" id="PTHR33495:SF2">
    <property type="entry name" value="ANTI-SIGMA FACTOR ANTAGONIST TM_1081-RELATED"/>
    <property type="match status" value="1"/>
</dbReference>
<dbReference type="InterPro" id="IPR036513">
    <property type="entry name" value="STAS_dom_sf"/>
</dbReference>
<dbReference type="Pfam" id="PF01740">
    <property type="entry name" value="STAS"/>
    <property type="match status" value="1"/>
</dbReference>
<evidence type="ECO:0000256" key="2">
    <source>
        <dbReference type="RuleBase" id="RU003749"/>
    </source>
</evidence>
<evidence type="ECO:0000313" key="5">
    <source>
        <dbReference type="Proteomes" id="UP000656732"/>
    </source>
</evidence>
<comment type="similarity">
    <text evidence="1 2">Belongs to the anti-sigma-factor antagonist family.</text>
</comment>
<reference evidence="4" key="1">
    <citation type="journal article" date="2014" name="Int. J. Syst. Evol. Microbiol.">
        <title>Complete genome sequence of Corynebacterium casei LMG S-19264T (=DSM 44701T), isolated from a smear-ripened cheese.</title>
        <authorList>
            <consortium name="US DOE Joint Genome Institute (JGI-PGF)"/>
            <person name="Walter F."/>
            <person name="Albersmeier A."/>
            <person name="Kalinowski J."/>
            <person name="Ruckert C."/>
        </authorList>
    </citation>
    <scope>NUCLEOTIDE SEQUENCE</scope>
    <source>
        <strain evidence="4">JCM 4403</strain>
    </source>
</reference>
<dbReference type="Gene3D" id="3.30.750.24">
    <property type="entry name" value="STAS domain"/>
    <property type="match status" value="1"/>
</dbReference>
<keyword evidence="5" id="KW-1185">Reference proteome</keyword>
<dbReference type="CDD" id="cd07043">
    <property type="entry name" value="STAS_anti-anti-sigma_factors"/>
    <property type="match status" value="1"/>
</dbReference>
<comment type="caution">
    <text evidence="4">The sequence shown here is derived from an EMBL/GenBank/DDBJ whole genome shotgun (WGS) entry which is preliminary data.</text>
</comment>
<dbReference type="NCBIfam" id="TIGR00377">
    <property type="entry name" value="ant_ant_sig"/>
    <property type="match status" value="1"/>
</dbReference>
<dbReference type="InterPro" id="IPR003658">
    <property type="entry name" value="Anti-sigma_ant"/>
</dbReference>
<protein>
    <recommendedName>
        <fullName evidence="2">Anti-sigma factor antagonist</fullName>
    </recommendedName>
</protein>
<reference evidence="4" key="2">
    <citation type="submission" date="2020-09" db="EMBL/GenBank/DDBJ databases">
        <authorList>
            <person name="Sun Q."/>
            <person name="Ohkuma M."/>
        </authorList>
    </citation>
    <scope>NUCLEOTIDE SEQUENCE</scope>
    <source>
        <strain evidence="4">JCM 4403</strain>
    </source>
</reference>
<dbReference type="AlphaFoldDB" id="A0A918EZI9"/>
<evidence type="ECO:0000259" key="3">
    <source>
        <dbReference type="PROSITE" id="PS50801"/>
    </source>
</evidence>
<dbReference type="PROSITE" id="PS50801">
    <property type="entry name" value="STAS"/>
    <property type="match status" value="1"/>
</dbReference>